<reference evidence="3 4" key="1">
    <citation type="journal article" date="2008" name="Science">
        <title>The Physcomitrella genome reveals evolutionary insights into the conquest of land by plants.</title>
        <authorList>
            <person name="Rensing S."/>
            <person name="Lang D."/>
            <person name="Zimmer A."/>
            <person name="Terry A."/>
            <person name="Salamov A."/>
            <person name="Shapiro H."/>
            <person name="Nishiyama T."/>
            <person name="Perroud P.-F."/>
            <person name="Lindquist E."/>
            <person name="Kamisugi Y."/>
            <person name="Tanahashi T."/>
            <person name="Sakakibara K."/>
            <person name="Fujita T."/>
            <person name="Oishi K."/>
            <person name="Shin-I T."/>
            <person name="Kuroki Y."/>
            <person name="Toyoda A."/>
            <person name="Suzuki Y."/>
            <person name="Hashimoto A."/>
            <person name="Yamaguchi K."/>
            <person name="Sugano A."/>
            <person name="Kohara Y."/>
            <person name="Fujiyama A."/>
            <person name="Anterola A."/>
            <person name="Aoki S."/>
            <person name="Ashton N."/>
            <person name="Barbazuk W.B."/>
            <person name="Barker E."/>
            <person name="Bennetzen J."/>
            <person name="Bezanilla M."/>
            <person name="Blankenship R."/>
            <person name="Cho S.H."/>
            <person name="Dutcher S."/>
            <person name="Estelle M."/>
            <person name="Fawcett J.A."/>
            <person name="Gundlach H."/>
            <person name="Hanada K."/>
            <person name="Heyl A."/>
            <person name="Hicks K.A."/>
            <person name="Hugh J."/>
            <person name="Lohr M."/>
            <person name="Mayer K."/>
            <person name="Melkozernov A."/>
            <person name="Murata T."/>
            <person name="Nelson D."/>
            <person name="Pils B."/>
            <person name="Prigge M."/>
            <person name="Reiss B."/>
            <person name="Renner T."/>
            <person name="Rombauts S."/>
            <person name="Rushton P."/>
            <person name="Sanderfoot A."/>
            <person name="Schween G."/>
            <person name="Shiu S.-H."/>
            <person name="Stueber K."/>
            <person name="Theodoulou F.L."/>
            <person name="Tu H."/>
            <person name="Van de Peer Y."/>
            <person name="Verrier P.J."/>
            <person name="Waters E."/>
            <person name="Wood A."/>
            <person name="Yang L."/>
            <person name="Cove D."/>
            <person name="Cuming A."/>
            <person name="Hasebe M."/>
            <person name="Lucas S."/>
            <person name="Mishler D.B."/>
            <person name="Reski R."/>
            <person name="Grigoriev I."/>
            <person name="Quatrano R.S."/>
            <person name="Boore J.L."/>
        </authorList>
    </citation>
    <scope>NUCLEOTIDE SEQUENCE [LARGE SCALE GENOMIC DNA]</scope>
    <source>
        <strain evidence="3 4">cv. Gransden 2004</strain>
    </source>
</reference>
<dbReference type="EnsemblPlants" id="Pp3c16_7650V3.4">
    <property type="protein sequence ID" value="Pp3c16_7650V3.4"/>
    <property type="gene ID" value="Pp3c16_7650"/>
</dbReference>
<dbReference type="Proteomes" id="UP000006727">
    <property type="component" value="Chromosome 16"/>
</dbReference>
<dbReference type="Gramene" id="Pp3c16_7650V3.3">
    <property type="protein sequence ID" value="Pp3c16_7650V3.3"/>
    <property type="gene ID" value="Pp3c16_7650"/>
</dbReference>
<feature type="region of interest" description="Disordered" evidence="2">
    <location>
        <begin position="430"/>
        <end position="452"/>
    </location>
</feature>
<dbReference type="EnsemblPlants" id="Pp3c16_7650V3.2">
    <property type="protein sequence ID" value="Pp3c16_7650V3.2"/>
    <property type="gene ID" value="Pp3c16_7650"/>
</dbReference>
<evidence type="ECO:0000256" key="1">
    <source>
        <dbReference type="SAM" id="Coils"/>
    </source>
</evidence>
<feature type="region of interest" description="Disordered" evidence="2">
    <location>
        <begin position="104"/>
        <end position="125"/>
    </location>
</feature>
<dbReference type="Gramene" id="Pp3c16_7650V3.2">
    <property type="protein sequence ID" value="Pp3c16_7650V3.2"/>
    <property type="gene ID" value="Pp3c16_7650"/>
</dbReference>
<evidence type="ECO:0000313" key="4">
    <source>
        <dbReference type="Proteomes" id="UP000006727"/>
    </source>
</evidence>
<feature type="region of interest" description="Disordered" evidence="2">
    <location>
        <begin position="800"/>
        <end position="845"/>
    </location>
</feature>
<sequence>MTRSEEGANSAPWIKMMQLTLNRRQQVPDKKISSVNETLNDGLVTFAMERQDSDDHKSQQILKPLPRRSYKFQPEPDSLSSPRRLDEAIRRAEFEQTFKEAANCEDETSNKSMGSNRRHHRRAASLDTRQRDTIVLGPILTTSLSLKENRKDPIPEKLTADDSTGKFAYISLDGRLINAELATSVTSIGGKLGDKEAQAWEDFAPMQRVLIVAVSAAAAAAAKQRNRKEIDTLLRTVENREKELVLLRQELSELCKQSNTHVNHPETLQLLENLVGRSISPKTPGQGGFAAMRRSFEGDNIKAKLDMNEAWSCTRPAISCRVDSELRGDDNGYERRLSRDSPVNKDVVFVERSPCKSVSALSSCPASDEVWTKEAKWYVNPMVETSQDFYDISTPERSNAMYSICNPAVEGTFEWRVLTSSFANNLSSERPSGVESPLLTPPQATISNNSGVYRSRSDVMGNGATHKEDKAMRALCAAVVLDLRKQMLTVLDKEASKVMAALDTSVEDAKTQVASMHLAVASCWNASVPKALAALSLSPSEFDSYLLNEVQGSTTWTDISKIEESILAWRQYLGTNYGAGKPLGGGEEKCSKYPNWSERTKSLYGADESLAPVRYPRYTGQSEDRNFGLRSGGIACPRNSTEDLAEQLLGELDKAAAKVTAMENQMKKLEQDAAGCDGAQSGRLSKYIERDLDNKVKGLEDFAELVRQIQYKEMEVADLKKSQQALVEAKNKEMEEMKEDFKRRDAELNKLLAETETTKAASEHRLATLEELCREKDSTLAYLKQDIQALESKVQKSKVYQYPGVPRSRRNSTSSAPSTSSGNGTSQRQRFSHKHAPYPSGHDPIQEHIGRFRREASSNTGRFRNLHINVQRHYDFTDDGRSEHGYDQETSLDYSSPPGSTIGDDCSVNSLAFSETEVESRLGSEYCSSGDDSRCRSTKDRLSGTKGPSYNRTLQKQKWVSSDLRRAVASTASSARGLARSESNRIYTSATSGSRTASGEKHPSKPLNRTPSAEIKKTISSQMRSPTVPNSPRNSSPTVPNSPRTRLGVVSASHRRASSLDMNYKSNFSAILETSGGSSDNRPLVSPEGSSIKRKRWV</sequence>
<reference evidence="3" key="3">
    <citation type="submission" date="2020-12" db="UniProtKB">
        <authorList>
            <consortium name="EnsemblPlants"/>
        </authorList>
    </citation>
    <scope>IDENTIFICATION</scope>
</reference>
<keyword evidence="1" id="KW-0175">Coiled coil</keyword>
<dbReference type="PANTHER" id="PTHR35507">
    <property type="entry name" value="OS09G0488600 PROTEIN"/>
    <property type="match status" value="1"/>
</dbReference>
<name>A0A7I4BBD0_PHYPA</name>
<reference evidence="3 4" key="2">
    <citation type="journal article" date="2018" name="Plant J.">
        <title>The Physcomitrella patens chromosome-scale assembly reveals moss genome structure and evolution.</title>
        <authorList>
            <person name="Lang D."/>
            <person name="Ullrich K.K."/>
            <person name="Murat F."/>
            <person name="Fuchs J."/>
            <person name="Jenkins J."/>
            <person name="Haas F.B."/>
            <person name="Piednoel M."/>
            <person name="Gundlach H."/>
            <person name="Van Bel M."/>
            <person name="Meyberg R."/>
            <person name="Vives C."/>
            <person name="Morata J."/>
            <person name="Symeonidi A."/>
            <person name="Hiss M."/>
            <person name="Muchero W."/>
            <person name="Kamisugi Y."/>
            <person name="Saleh O."/>
            <person name="Blanc G."/>
            <person name="Decker E.L."/>
            <person name="van Gessel N."/>
            <person name="Grimwood J."/>
            <person name="Hayes R.D."/>
            <person name="Graham S.W."/>
            <person name="Gunter L.E."/>
            <person name="McDaniel S.F."/>
            <person name="Hoernstein S.N.W."/>
            <person name="Larsson A."/>
            <person name="Li F.W."/>
            <person name="Perroud P.F."/>
            <person name="Phillips J."/>
            <person name="Ranjan P."/>
            <person name="Rokshar D.S."/>
            <person name="Rothfels C.J."/>
            <person name="Schneider L."/>
            <person name="Shu S."/>
            <person name="Stevenson D.W."/>
            <person name="Thummler F."/>
            <person name="Tillich M."/>
            <person name="Villarreal Aguilar J.C."/>
            <person name="Widiez T."/>
            <person name="Wong G.K."/>
            <person name="Wymore A."/>
            <person name="Zhang Y."/>
            <person name="Zimmer A.D."/>
            <person name="Quatrano R.S."/>
            <person name="Mayer K.F.X."/>
            <person name="Goodstein D."/>
            <person name="Casacuberta J.M."/>
            <person name="Vandepoele K."/>
            <person name="Reski R."/>
            <person name="Cuming A.C."/>
            <person name="Tuskan G.A."/>
            <person name="Maumus F."/>
            <person name="Salse J."/>
            <person name="Schmutz J."/>
            <person name="Rensing S.A."/>
        </authorList>
    </citation>
    <scope>NUCLEOTIDE SEQUENCE [LARGE SCALE GENOMIC DNA]</scope>
    <source>
        <strain evidence="3 4">cv. Gransden 2004</strain>
    </source>
</reference>
<feature type="region of interest" description="Disordered" evidence="2">
    <location>
        <begin position="971"/>
        <end position="1098"/>
    </location>
</feature>
<organism evidence="3 4">
    <name type="scientific">Physcomitrium patens</name>
    <name type="common">Spreading-leaved earth moss</name>
    <name type="synonym">Physcomitrella patens</name>
    <dbReference type="NCBI Taxonomy" id="3218"/>
    <lineage>
        <taxon>Eukaryota</taxon>
        <taxon>Viridiplantae</taxon>
        <taxon>Streptophyta</taxon>
        <taxon>Embryophyta</taxon>
        <taxon>Bryophyta</taxon>
        <taxon>Bryophytina</taxon>
        <taxon>Bryopsida</taxon>
        <taxon>Funariidae</taxon>
        <taxon>Funariales</taxon>
        <taxon>Funariaceae</taxon>
        <taxon>Physcomitrium</taxon>
    </lineage>
</organism>
<feature type="compositionally biased region" description="Low complexity" evidence="2">
    <location>
        <begin position="988"/>
        <end position="997"/>
    </location>
</feature>
<gene>
    <name evidence="3" type="primary">LOC112293636</name>
</gene>
<feature type="coiled-coil region" evidence="1">
    <location>
        <begin position="719"/>
        <end position="772"/>
    </location>
</feature>
<feature type="compositionally biased region" description="Polar residues" evidence="2">
    <location>
        <begin position="1018"/>
        <end position="1044"/>
    </location>
</feature>
<accession>A0A7I4BBD0</accession>
<feature type="coiled-coil region" evidence="1">
    <location>
        <begin position="223"/>
        <end position="257"/>
    </location>
</feature>
<feature type="coiled-coil region" evidence="1">
    <location>
        <begin position="638"/>
        <end position="672"/>
    </location>
</feature>
<dbReference type="RefSeq" id="XP_024399066.1">
    <property type="nucleotide sequence ID" value="XM_024543298.2"/>
</dbReference>
<protein>
    <submittedName>
        <fullName evidence="3">Uncharacterized protein</fullName>
    </submittedName>
</protein>
<dbReference type="PANTHER" id="PTHR35507:SF1">
    <property type="entry name" value="TMF_TATA_BD DOMAIN-CONTAINING PROTEIN"/>
    <property type="match status" value="1"/>
</dbReference>
<dbReference type="EnsemblPlants" id="Pp3c16_7650V3.3">
    <property type="protein sequence ID" value="Pp3c16_7650V3.3"/>
    <property type="gene ID" value="Pp3c16_7650"/>
</dbReference>
<dbReference type="AlphaFoldDB" id="A0A7I4BBD0"/>
<evidence type="ECO:0000256" key="2">
    <source>
        <dbReference type="SAM" id="MobiDB-lite"/>
    </source>
</evidence>
<feature type="compositionally biased region" description="Low complexity" evidence="2">
    <location>
        <begin position="811"/>
        <end position="826"/>
    </location>
</feature>
<feature type="compositionally biased region" description="Polar residues" evidence="2">
    <location>
        <begin position="442"/>
        <end position="452"/>
    </location>
</feature>
<dbReference type="Gramene" id="Pp3c16_7650V3.4">
    <property type="protein sequence ID" value="Pp3c16_7650V3.4"/>
    <property type="gene ID" value="Pp3c16_7650"/>
</dbReference>
<feature type="compositionally biased region" description="Basic and acidic residues" evidence="2">
    <location>
        <begin position="49"/>
        <end position="58"/>
    </location>
</feature>
<feature type="region of interest" description="Disordered" evidence="2">
    <location>
        <begin position="922"/>
        <end position="954"/>
    </location>
</feature>
<feature type="compositionally biased region" description="Basic and acidic residues" evidence="2">
    <location>
        <begin position="931"/>
        <end position="943"/>
    </location>
</feature>
<dbReference type="EMBL" id="ABEU02000016">
    <property type="status" value="NOT_ANNOTATED_CDS"/>
    <property type="molecule type" value="Genomic_DNA"/>
</dbReference>
<feature type="compositionally biased region" description="Polar residues" evidence="2">
    <location>
        <begin position="1060"/>
        <end position="1069"/>
    </location>
</feature>
<feature type="region of interest" description="Disordered" evidence="2">
    <location>
        <begin position="49"/>
        <end position="83"/>
    </location>
</feature>
<dbReference type="RefSeq" id="XP_024399067.1">
    <property type="nucleotide sequence ID" value="XM_024543299.2"/>
</dbReference>
<evidence type="ECO:0000313" key="3">
    <source>
        <dbReference type="EnsemblPlants" id="Pp3c16_7650V3.2"/>
    </source>
</evidence>
<dbReference type="GeneID" id="112293636"/>
<proteinExistence type="predicted"/>
<keyword evidence="4" id="KW-1185">Reference proteome</keyword>